<evidence type="ECO:0000256" key="5">
    <source>
        <dbReference type="ARBA" id="ARBA00023159"/>
    </source>
</evidence>
<dbReference type="PANTHER" id="PTHR31190:SF478">
    <property type="entry name" value="ETHYLENE-RESPONSIVE TRANSCRIPTION FACTOR ABR1-LIKE ISOFORM X1"/>
    <property type="match status" value="1"/>
</dbReference>
<feature type="compositionally biased region" description="Low complexity" evidence="8">
    <location>
        <begin position="118"/>
        <end position="130"/>
    </location>
</feature>
<dbReference type="Gene3D" id="3.30.730.10">
    <property type="entry name" value="AP2/ERF domain"/>
    <property type="match status" value="1"/>
</dbReference>
<dbReference type="AlphaFoldDB" id="A0A0V0INC3"/>
<dbReference type="Pfam" id="PF00847">
    <property type="entry name" value="AP2"/>
    <property type="match status" value="1"/>
</dbReference>
<keyword evidence="9" id="KW-0812">Transmembrane</keyword>
<keyword evidence="5" id="KW-0010">Activator</keyword>
<evidence type="ECO:0000259" key="10">
    <source>
        <dbReference type="PROSITE" id="PS51032"/>
    </source>
</evidence>
<evidence type="ECO:0000256" key="6">
    <source>
        <dbReference type="ARBA" id="ARBA00023163"/>
    </source>
</evidence>
<feature type="region of interest" description="Disordered" evidence="8">
    <location>
        <begin position="310"/>
        <end position="329"/>
    </location>
</feature>
<organism evidence="11">
    <name type="scientific">Solanum chacoense</name>
    <name type="common">Chaco potato</name>
    <dbReference type="NCBI Taxonomy" id="4108"/>
    <lineage>
        <taxon>Eukaryota</taxon>
        <taxon>Viridiplantae</taxon>
        <taxon>Streptophyta</taxon>
        <taxon>Embryophyta</taxon>
        <taxon>Tracheophyta</taxon>
        <taxon>Spermatophyta</taxon>
        <taxon>Magnoliopsida</taxon>
        <taxon>eudicotyledons</taxon>
        <taxon>Gunneridae</taxon>
        <taxon>Pentapetalae</taxon>
        <taxon>asterids</taxon>
        <taxon>lamiids</taxon>
        <taxon>Solanales</taxon>
        <taxon>Solanaceae</taxon>
        <taxon>Solanoideae</taxon>
        <taxon>Solaneae</taxon>
        <taxon>Solanum</taxon>
    </lineage>
</organism>
<feature type="compositionally biased region" description="Low complexity" evidence="8">
    <location>
        <begin position="177"/>
        <end position="193"/>
    </location>
</feature>
<keyword evidence="9" id="KW-1133">Transmembrane helix</keyword>
<keyword evidence="7" id="KW-0539">Nucleus</keyword>
<feature type="compositionally biased region" description="Polar residues" evidence="8">
    <location>
        <begin position="22"/>
        <end position="39"/>
    </location>
</feature>
<keyword evidence="6" id="KW-0804">Transcription</keyword>
<dbReference type="GO" id="GO:0003700">
    <property type="term" value="F:DNA-binding transcription factor activity"/>
    <property type="evidence" value="ECO:0007669"/>
    <property type="project" value="InterPro"/>
</dbReference>
<reference evidence="11" key="1">
    <citation type="submission" date="2015-12" db="EMBL/GenBank/DDBJ databases">
        <title>Gene expression during late stages of embryo sac development: a critical building block for successful pollen-pistil interactions.</title>
        <authorList>
            <person name="Liu Y."/>
            <person name="Joly V."/>
            <person name="Sabar M."/>
            <person name="Matton D.P."/>
        </authorList>
    </citation>
    <scope>NUCLEOTIDE SEQUENCE</scope>
</reference>
<dbReference type="EMBL" id="GEDG01004862">
    <property type="protein sequence ID" value="JAP33577.1"/>
    <property type="molecule type" value="Transcribed_RNA"/>
</dbReference>
<feature type="region of interest" description="Disordered" evidence="8">
    <location>
        <begin position="118"/>
        <end position="208"/>
    </location>
</feature>
<dbReference type="InterPro" id="IPR001471">
    <property type="entry name" value="AP2/ERF_dom"/>
</dbReference>
<dbReference type="FunFam" id="3.30.730.10:FF:000001">
    <property type="entry name" value="Ethylene-responsive transcription factor 2"/>
    <property type="match status" value="1"/>
</dbReference>
<comment type="subcellular location">
    <subcellularLocation>
        <location evidence="1">Nucleus</location>
    </subcellularLocation>
</comment>
<keyword evidence="2" id="KW-0611">Plant defense</keyword>
<dbReference type="GO" id="GO:0009873">
    <property type="term" value="P:ethylene-activated signaling pathway"/>
    <property type="evidence" value="ECO:0007669"/>
    <property type="project" value="InterPro"/>
</dbReference>
<evidence type="ECO:0000256" key="8">
    <source>
        <dbReference type="SAM" id="MobiDB-lite"/>
    </source>
</evidence>
<evidence type="ECO:0000313" key="11">
    <source>
        <dbReference type="EMBL" id="JAP33577.1"/>
    </source>
</evidence>
<evidence type="ECO:0000256" key="2">
    <source>
        <dbReference type="ARBA" id="ARBA00022821"/>
    </source>
</evidence>
<evidence type="ECO:0000256" key="3">
    <source>
        <dbReference type="ARBA" id="ARBA00023015"/>
    </source>
</evidence>
<dbReference type="SUPFAM" id="SSF54171">
    <property type="entry name" value="DNA-binding domain"/>
    <property type="match status" value="1"/>
</dbReference>
<accession>A0A0V0INC3</accession>
<keyword evidence="3" id="KW-0805">Transcription regulation</keyword>
<feature type="domain" description="AP2/ERF" evidence="10">
    <location>
        <begin position="206"/>
        <end position="263"/>
    </location>
</feature>
<evidence type="ECO:0000256" key="4">
    <source>
        <dbReference type="ARBA" id="ARBA00023125"/>
    </source>
</evidence>
<sequence length="516" mass="57233">MWLLKVANQGDSGEHDRILSTAGDSETPTNEGIPQPYEQSQSFEEMLQQQIQQETEYLMSESANPMYTGYSQSRDMSAMVTALTHVVSGRREGEWGYRPDISGVTTSFVGGGGSGSIYSANSPSSSSSGSWAGQKRRRDQEESVTGEQAQRGYGGIREFKNGEPSSSVKLEEDTSLAAPQTSSVSTTAAQTPAEVTGEETGERKRRYRGVRQRPWGKWAAEIRDPHKAARVWLGTFDTAEAAAKAYDDAALRFRGNKAKLNFPENVRLLPQQQQPTTRLAISTSSSTAAPAPAASRFQLMSAASMRSPSPFFQSYNQPPRQPQQQQLFQSSDMARDYWEYSQLLQNPIDFHGGQQSSSLLEQMLLASSLGVLHSHTFPSSSSSSLATSAASSTTSPAYPLFYSAQQSRFFQPQTHQNQGNNSSNSSSSSNFPPPFGLAPATTHLLLANFHTSPLFTFVFILHIFLKKIKEESYYFLFSFLFGILVFDFLVFFAFRRDKTDMISLSLIIIRNFRFEF</sequence>
<name>A0A0V0INC3_SOLCH</name>
<dbReference type="InterPro" id="IPR044808">
    <property type="entry name" value="ERF_plant"/>
</dbReference>
<evidence type="ECO:0000256" key="1">
    <source>
        <dbReference type="ARBA" id="ARBA00004123"/>
    </source>
</evidence>
<dbReference type="PANTHER" id="PTHR31190">
    <property type="entry name" value="DNA-BINDING DOMAIN"/>
    <property type="match status" value="1"/>
</dbReference>
<dbReference type="GO" id="GO:0005634">
    <property type="term" value="C:nucleus"/>
    <property type="evidence" value="ECO:0007669"/>
    <property type="project" value="UniProtKB-SubCell"/>
</dbReference>
<evidence type="ECO:0000256" key="7">
    <source>
        <dbReference type="ARBA" id="ARBA00023242"/>
    </source>
</evidence>
<dbReference type="GO" id="GO:0003677">
    <property type="term" value="F:DNA binding"/>
    <property type="evidence" value="ECO:0007669"/>
    <property type="project" value="UniProtKB-KW"/>
</dbReference>
<dbReference type="SMART" id="SM00380">
    <property type="entry name" value="AP2"/>
    <property type="match status" value="1"/>
</dbReference>
<keyword evidence="9" id="KW-0472">Membrane</keyword>
<feature type="compositionally biased region" description="Low complexity" evidence="8">
    <location>
        <begin position="420"/>
        <end position="430"/>
    </location>
</feature>
<feature type="region of interest" description="Disordered" evidence="8">
    <location>
        <begin position="412"/>
        <end position="431"/>
    </location>
</feature>
<dbReference type="PRINTS" id="PR00367">
    <property type="entry name" value="ETHRSPELEMNT"/>
</dbReference>
<proteinExistence type="predicted"/>
<dbReference type="PROSITE" id="PS51032">
    <property type="entry name" value="AP2_ERF"/>
    <property type="match status" value="1"/>
</dbReference>
<dbReference type="GO" id="GO:0006952">
    <property type="term" value="P:defense response"/>
    <property type="evidence" value="ECO:0007669"/>
    <property type="project" value="UniProtKB-KW"/>
</dbReference>
<feature type="transmembrane region" description="Helical" evidence="9">
    <location>
        <begin position="444"/>
        <end position="465"/>
    </location>
</feature>
<feature type="compositionally biased region" description="Low complexity" evidence="8">
    <location>
        <begin position="313"/>
        <end position="329"/>
    </location>
</feature>
<dbReference type="CDD" id="cd00018">
    <property type="entry name" value="AP2"/>
    <property type="match status" value="1"/>
</dbReference>
<dbReference type="InterPro" id="IPR016177">
    <property type="entry name" value="DNA-bd_dom_sf"/>
</dbReference>
<evidence type="ECO:0000256" key="9">
    <source>
        <dbReference type="SAM" id="Phobius"/>
    </source>
</evidence>
<feature type="transmembrane region" description="Helical" evidence="9">
    <location>
        <begin position="472"/>
        <end position="494"/>
    </location>
</feature>
<keyword evidence="4" id="KW-0238">DNA-binding</keyword>
<dbReference type="InterPro" id="IPR036955">
    <property type="entry name" value="AP2/ERF_dom_sf"/>
</dbReference>
<protein>
    <submittedName>
        <fullName evidence="11">Putative ethylene-responsive transcription factor ABR1-like</fullName>
    </submittedName>
</protein>
<feature type="region of interest" description="Disordered" evidence="8">
    <location>
        <begin position="1"/>
        <end position="39"/>
    </location>
</feature>